<feature type="transmembrane region" description="Helical" evidence="7">
    <location>
        <begin position="150"/>
        <end position="174"/>
    </location>
</feature>
<name>A0ABW4EHQ3_9RHOB</name>
<evidence type="ECO:0000256" key="7">
    <source>
        <dbReference type="RuleBase" id="RU369079"/>
    </source>
</evidence>
<keyword evidence="10" id="KW-1185">Reference proteome</keyword>
<sequence length="194" mass="20825">MHRLMNGLARYMALLGGFVLLALIVLTCVSVLGRGINTFLHSDLGAGLLGGMARTLLDTGVGPILGDFELVEAGVAFAIFAFIPFCQITNGHATVDIFTSKLGVSANRFIQMVVEIVFAVVLILIAERLYDGMMSKMRYGETTFLLQFPIWWAYAVSLSAAVLAALVGVYMAVVRTAEFFTGRMIIAPAGGADH</sequence>
<feature type="transmembrane region" description="Helical" evidence="7">
    <location>
        <begin position="70"/>
        <end position="88"/>
    </location>
</feature>
<dbReference type="InterPro" id="IPR055348">
    <property type="entry name" value="DctQ"/>
</dbReference>
<evidence type="ECO:0000256" key="4">
    <source>
        <dbReference type="ARBA" id="ARBA00022692"/>
    </source>
</evidence>
<comment type="similarity">
    <text evidence="7">Belongs to the TRAP transporter small permease family.</text>
</comment>
<proteinExistence type="inferred from homology"/>
<keyword evidence="7" id="KW-0997">Cell inner membrane</keyword>
<dbReference type="RefSeq" id="WP_379915136.1">
    <property type="nucleotide sequence ID" value="NZ_JBHUDD010000053.1"/>
</dbReference>
<feature type="domain" description="Tripartite ATP-independent periplasmic transporters DctQ component" evidence="8">
    <location>
        <begin position="52"/>
        <end position="173"/>
    </location>
</feature>
<evidence type="ECO:0000256" key="1">
    <source>
        <dbReference type="ARBA" id="ARBA00004651"/>
    </source>
</evidence>
<evidence type="ECO:0000256" key="3">
    <source>
        <dbReference type="ARBA" id="ARBA00022475"/>
    </source>
</evidence>
<evidence type="ECO:0000256" key="5">
    <source>
        <dbReference type="ARBA" id="ARBA00022989"/>
    </source>
</evidence>
<comment type="caution">
    <text evidence="7">Lacks conserved residue(s) required for the propagation of feature annotation.</text>
</comment>
<reference evidence="10" key="1">
    <citation type="journal article" date="2019" name="Int. J. Syst. Evol. Microbiol.">
        <title>The Global Catalogue of Microorganisms (GCM) 10K type strain sequencing project: providing services to taxonomists for standard genome sequencing and annotation.</title>
        <authorList>
            <consortium name="The Broad Institute Genomics Platform"/>
            <consortium name="The Broad Institute Genome Sequencing Center for Infectious Disease"/>
            <person name="Wu L."/>
            <person name="Ma J."/>
        </authorList>
    </citation>
    <scope>NUCLEOTIDE SEQUENCE [LARGE SCALE GENOMIC DNA]</scope>
    <source>
        <strain evidence="10">CGMCC 1.12477</strain>
    </source>
</reference>
<comment type="subcellular location">
    <subcellularLocation>
        <location evidence="7">Cell inner membrane</location>
        <topology evidence="7">Multi-pass membrane protein</topology>
    </subcellularLocation>
    <subcellularLocation>
        <location evidence="1">Cell membrane</location>
        <topology evidence="1">Multi-pass membrane protein</topology>
    </subcellularLocation>
</comment>
<keyword evidence="5 7" id="KW-1133">Transmembrane helix</keyword>
<protein>
    <recommendedName>
        <fullName evidence="7">TRAP transporter small permease protein</fullName>
    </recommendedName>
</protein>
<comment type="caution">
    <text evidence="9">The sequence shown here is derived from an EMBL/GenBank/DDBJ whole genome shotgun (WGS) entry which is preliminary data.</text>
</comment>
<keyword evidence="2 7" id="KW-0813">Transport</keyword>
<evidence type="ECO:0000256" key="6">
    <source>
        <dbReference type="ARBA" id="ARBA00023136"/>
    </source>
</evidence>
<feature type="transmembrane region" description="Helical" evidence="7">
    <location>
        <begin position="109"/>
        <end position="130"/>
    </location>
</feature>
<comment type="subunit">
    <text evidence="7">The complex comprises the extracytoplasmic solute receptor protein and the two transmembrane proteins.</text>
</comment>
<gene>
    <name evidence="9" type="ORF">ACFTOW_09865</name>
</gene>
<keyword evidence="6 7" id="KW-0472">Membrane</keyword>
<evidence type="ECO:0000259" key="8">
    <source>
        <dbReference type="Pfam" id="PF04290"/>
    </source>
</evidence>
<dbReference type="Proteomes" id="UP001597186">
    <property type="component" value="Unassembled WGS sequence"/>
</dbReference>
<comment type="function">
    <text evidence="7">Part of the tripartite ATP-independent periplasmic (TRAP) transport system.</text>
</comment>
<keyword evidence="3" id="KW-1003">Cell membrane</keyword>
<evidence type="ECO:0000313" key="10">
    <source>
        <dbReference type="Proteomes" id="UP001597186"/>
    </source>
</evidence>
<keyword evidence="4 7" id="KW-0812">Transmembrane</keyword>
<accession>A0ABW4EHQ3</accession>
<evidence type="ECO:0000256" key="2">
    <source>
        <dbReference type="ARBA" id="ARBA00022448"/>
    </source>
</evidence>
<dbReference type="EMBL" id="JBHUDD010000053">
    <property type="protein sequence ID" value="MFD1509709.1"/>
    <property type="molecule type" value="Genomic_DNA"/>
</dbReference>
<organism evidence="9 10">
    <name type="scientific">Lacimonas salitolerans</name>
    <dbReference type="NCBI Taxonomy" id="1323750"/>
    <lineage>
        <taxon>Bacteria</taxon>
        <taxon>Pseudomonadati</taxon>
        <taxon>Pseudomonadota</taxon>
        <taxon>Alphaproteobacteria</taxon>
        <taxon>Rhodobacterales</taxon>
        <taxon>Paracoccaceae</taxon>
        <taxon>Lacimonas</taxon>
    </lineage>
</organism>
<evidence type="ECO:0000313" key="9">
    <source>
        <dbReference type="EMBL" id="MFD1509709.1"/>
    </source>
</evidence>
<dbReference type="Pfam" id="PF04290">
    <property type="entry name" value="DctQ"/>
    <property type="match status" value="1"/>
</dbReference>